<feature type="chain" id="PRO_5002971983" description="Secretion system C-terminal sorting domain-containing protein" evidence="1">
    <location>
        <begin position="21"/>
        <end position="1439"/>
    </location>
</feature>
<accession>C6VT05</accession>
<dbReference type="OrthoDB" id="903507at2"/>
<dbReference type="KEGG" id="dfe:Dfer_3440"/>
<proteinExistence type="predicted"/>
<feature type="domain" description="Secretion system C-terminal sorting" evidence="2">
    <location>
        <begin position="1370"/>
        <end position="1431"/>
    </location>
</feature>
<evidence type="ECO:0000256" key="1">
    <source>
        <dbReference type="SAM" id="SignalP"/>
    </source>
</evidence>
<evidence type="ECO:0000259" key="2">
    <source>
        <dbReference type="Pfam" id="PF18962"/>
    </source>
</evidence>
<evidence type="ECO:0000313" key="4">
    <source>
        <dbReference type="Proteomes" id="UP000002011"/>
    </source>
</evidence>
<evidence type="ECO:0000313" key="3">
    <source>
        <dbReference type="EMBL" id="ACT94650.1"/>
    </source>
</evidence>
<dbReference type="InterPro" id="IPR026444">
    <property type="entry name" value="Secre_tail"/>
</dbReference>
<dbReference type="NCBIfam" id="TIGR04183">
    <property type="entry name" value="Por_Secre_tail"/>
    <property type="match status" value="1"/>
</dbReference>
<dbReference type="EMBL" id="CP001619">
    <property type="protein sequence ID" value="ACT94650.1"/>
    <property type="molecule type" value="Genomic_DNA"/>
</dbReference>
<protein>
    <recommendedName>
        <fullName evidence="2">Secretion system C-terminal sorting domain-containing protein</fullName>
    </recommendedName>
</protein>
<sequence length="1439" mass="156369">MIRPFTCVFLFWLAISGVLAQNASISITDSPAACLRTKHSIPVKLTGLFQAGNQFWVQIKTSAAAQSYSQYAGTLKNGAIEVTFSDSALVSHPTLWIRIAATAPAVESNWQENFRVHGKGIITISPLLSDTLNKYDEHRFQTQTISSSDGTGVLNDSTSVRIYGSHIGPTSPQLDAKMVEKTTDFTIAHAENYCGPMQTKGVSRAVVNAVSLVTTLVSPSTICAGNTISVQFSGDGPLPAATSGWKVRLREAIYTGDDKPGGRTMELPAKRTSDNTLEITVPASFTPEFNTPLNIRVLSPGGGIVGGRGKVLLQMQTPPQVSFAKTAYTVAFGEAVLLQIQKTGTAPFRVKFSDGRDYFDGASTQFDESNPLYKKPLQTTTYSIQSVSSGCGVHTPSPAPSAKVTVLPGMLLDDLNPAKPFCEQQTARLHFVSSEPIPSSSALSMEIRHQNGEIKTLPVTRDGEFVSFKIPVFADYNTEYPRVRARFTFTLVSSSPAVRSLGVEGISIQSKPQLIFPSDVNQFEYDTPTSTRVYMEMSGGGPYDVVTSSGIQLTPRPAESLFYEALFVRQTMDFGIKSVSNACFTTTDLPKAKLVVKNPASTKPFISVLPVAFSGCHRDSLELDIQTAGTFGEGNVFRIQIVKGDNCCNYETIATVSSGGRIKLKIPGDDTRGTNSYGTENFGLRVASTVPEVIGTEYFPYLSYPLYDMSIDFVNRATGQPEFTSNGDFYIHFNSQGASIDTLVYSDGRKDFTLTGLNGGMSPFKIWPKVGSNTFTIKSVTTVCGRQEVNVSKSMEVIPYRIVMTETFADMTLCPGAQVSVPFVIQDGDASGATYSWQVRKENETTFQTIFTGKDNNRISGTIPASFGHGKYISRISAEQGPVSNEVPVVVGQAPTVSLTFPNHPNENPIVLDYTKQLLFRIDYTGSFPITTVNQYNEKQYKYETPEEFSHSPSERTTFQIKSVSNACGFGPPSQAVVVSPNPVLAMSMIMDGTACAGGKSMQVIYKLSGDYDLSDSFIRFELEDPATKASYLLDSSKIASGQRAFNLPKGIKAGYYNMIVNVPKYNLKQQLSTYIHTVVDATLFGDMTISAGDTAGLGLRINNINSYERIGYALSDGTAGTFTVPDDFIPVSPSKTTTYQLVSITNQCGAGTFSGSAVVTVQARTERRIAVTNWWSATSEAFCATDTIRVDYRTRGSFSATNRFTVQLSDTTGQNFRDIPTTGSNAPLTAIVPADLPRGRGYRLRVVASDAGTSSSAHAEPLYLRHRARARFGATSIPFHSGPVIALPLQFEGDSPWRFSIGTMAPFPTREASKAQDTVFVQNGGPAVFRLLGVWNVCGSGTLAEPAELVFEEILATEGPATLEVTLSPNPSSDVFRLNFQNAAKRNVRIYTLAGALLYQESITSQNHQIAADSWPSGIYLLTIEEQQHKRSFRIFKR</sequence>
<dbReference type="eggNOG" id="COG2911">
    <property type="taxonomic scope" value="Bacteria"/>
</dbReference>
<dbReference type="RefSeq" id="WP_015812894.1">
    <property type="nucleotide sequence ID" value="NC_013037.1"/>
</dbReference>
<organism evidence="3 4">
    <name type="scientific">Dyadobacter fermentans (strain ATCC 700827 / DSM 18053 / CIP 107007 / KCTC 52180 / NS114)</name>
    <dbReference type="NCBI Taxonomy" id="471854"/>
    <lineage>
        <taxon>Bacteria</taxon>
        <taxon>Pseudomonadati</taxon>
        <taxon>Bacteroidota</taxon>
        <taxon>Cytophagia</taxon>
        <taxon>Cytophagales</taxon>
        <taxon>Spirosomataceae</taxon>
        <taxon>Dyadobacter</taxon>
    </lineage>
</organism>
<reference evidence="3 4" key="1">
    <citation type="journal article" date="2009" name="Stand. Genomic Sci.">
        <title>Complete genome sequence of Dyadobacter fermentans type strain (NS114).</title>
        <authorList>
            <person name="Lang E."/>
            <person name="Lapidus A."/>
            <person name="Chertkov O."/>
            <person name="Brettin T."/>
            <person name="Detter J.C."/>
            <person name="Han C."/>
            <person name="Copeland A."/>
            <person name="Glavina Del Rio T."/>
            <person name="Nolan M."/>
            <person name="Chen F."/>
            <person name="Lucas S."/>
            <person name="Tice H."/>
            <person name="Cheng J.F."/>
            <person name="Land M."/>
            <person name="Hauser L."/>
            <person name="Chang Y.J."/>
            <person name="Jeffries C.D."/>
            <person name="Kopitz M."/>
            <person name="Bruce D."/>
            <person name="Goodwin L."/>
            <person name="Pitluck S."/>
            <person name="Ovchinnikova G."/>
            <person name="Pati A."/>
            <person name="Ivanova N."/>
            <person name="Mavrommatis K."/>
            <person name="Chen A."/>
            <person name="Palaniappan K."/>
            <person name="Chain P."/>
            <person name="Bristow J."/>
            <person name="Eisen J.A."/>
            <person name="Markowitz V."/>
            <person name="Hugenholtz P."/>
            <person name="Goker M."/>
            <person name="Rohde M."/>
            <person name="Kyrpides N.C."/>
            <person name="Klenk H.P."/>
        </authorList>
    </citation>
    <scope>NUCLEOTIDE SEQUENCE [LARGE SCALE GENOMIC DNA]</scope>
    <source>
        <strain evidence="4">ATCC 700827 / DSM 18053 / CIP 107007 / KCTC 52180 / NS114</strain>
    </source>
</reference>
<feature type="signal peptide" evidence="1">
    <location>
        <begin position="1"/>
        <end position="20"/>
    </location>
</feature>
<gene>
    <name evidence="3" type="ordered locus">Dfer_3440</name>
</gene>
<keyword evidence="1" id="KW-0732">Signal</keyword>
<dbReference type="Proteomes" id="UP000002011">
    <property type="component" value="Chromosome"/>
</dbReference>
<dbReference type="HOGENOM" id="CLU_004793_0_0_10"/>
<dbReference type="STRING" id="471854.Dfer_3440"/>
<dbReference type="Pfam" id="PF18962">
    <property type="entry name" value="Por_Secre_tail"/>
    <property type="match status" value="1"/>
</dbReference>
<keyword evidence="4" id="KW-1185">Reference proteome</keyword>
<name>C6VT05_DYAFD</name>